<reference evidence="2" key="1">
    <citation type="journal article" date="2008" name="Nat. Genet.">
        <title>The Pristionchus pacificus genome provides a unique perspective on nematode lifestyle and parasitism.</title>
        <authorList>
            <person name="Dieterich C."/>
            <person name="Clifton S.W."/>
            <person name="Schuster L.N."/>
            <person name="Chinwalla A."/>
            <person name="Delehaunty K."/>
            <person name="Dinkelacker I."/>
            <person name="Fulton L."/>
            <person name="Fulton R."/>
            <person name="Godfrey J."/>
            <person name="Minx P."/>
            <person name="Mitreva M."/>
            <person name="Roeseler W."/>
            <person name="Tian H."/>
            <person name="Witte H."/>
            <person name="Yang S.P."/>
            <person name="Wilson R.K."/>
            <person name="Sommer R.J."/>
        </authorList>
    </citation>
    <scope>NUCLEOTIDE SEQUENCE [LARGE SCALE GENOMIC DNA]</scope>
    <source>
        <strain evidence="2">PS312</strain>
    </source>
</reference>
<proteinExistence type="predicted"/>
<dbReference type="EnsemblMetazoa" id="PPA18330.1">
    <property type="protein sequence ID" value="PPA18330.1"/>
    <property type="gene ID" value="WBGene00107884"/>
</dbReference>
<protein>
    <submittedName>
        <fullName evidence="1">Uncharacterized protein</fullName>
    </submittedName>
</protein>
<evidence type="ECO:0000313" key="2">
    <source>
        <dbReference type="Proteomes" id="UP000005239"/>
    </source>
</evidence>
<reference evidence="1" key="2">
    <citation type="submission" date="2022-06" db="UniProtKB">
        <authorList>
            <consortium name="EnsemblMetazoa"/>
        </authorList>
    </citation>
    <scope>IDENTIFICATION</scope>
    <source>
        <strain evidence="1">PS312</strain>
    </source>
</reference>
<sequence length="177" mass="19792">MNVSSFRIPNADHDEEEEEVPLPKGKAGILIDARREGEALVNGKRKLRREGSGTTGRGGGGTVIGDIGGRVRRLWRKLNNEEPIRRCSHNRTVHFPGDEELVTGFHDAPRSPFLVFLADGTCTPAAPPVAPDPEEIIVEYRKACRLFNTRPLQMVINQIKVQLAHRQRQTNSEKKIL</sequence>
<dbReference type="AlphaFoldDB" id="A0A2A6C880"/>
<keyword evidence="2" id="KW-1185">Reference proteome</keyword>
<accession>A0A2A6C880</accession>
<dbReference type="Proteomes" id="UP000005239">
    <property type="component" value="Unassembled WGS sequence"/>
</dbReference>
<name>A0A2A6C880_PRIPA</name>
<organism evidence="1 2">
    <name type="scientific">Pristionchus pacificus</name>
    <name type="common">Parasitic nematode worm</name>
    <dbReference type="NCBI Taxonomy" id="54126"/>
    <lineage>
        <taxon>Eukaryota</taxon>
        <taxon>Metazoa</taxon>
        <taxon>Ecdysozoa</taxon>
        <taxon>Nematoda</taxon>
        <taxon>Chromadorea</taxon>
        <taxon>Rhabditida</taxon>
        <taxon>Rhabditina</taxon>
        <taxon>Diplogasteromorpha</taxon>
        <taxon>Diplogasteroidea</taxon>
        <taxon>Neodiplogasteridae</taxon>
        <taxon>Pristionchus</taxon>
    </lineage>
</organism>
<evidence type="ECO:0000313" key="1">
    <source>
        <dbReference type="EnsemblMetazoa" id="PPA18330.1"/>
    </source>
</evidence>
<accession>A0A8R1UBM8</accession>
<gene>
    <name evidence="1" type="primary">WBGene00107884</name>
</gene>